<organism evidence="1 2">
    <name type="scientific">Stylosanthes scabra</name>
    <dbReference type="NCBI Taxonomy" id="79078"/>
    <lineage>
        <taxon>Eukaryota</taxon>
        <taxon>Viridiplantae</taxon>
        <taxon>Streptophyta</taxon>
        <taxon>Embryophyta</taxon>
        <taxon>Tracheophyta</taxon>
        <taxon>Spermatophyta</taxon>
        <taxon>Magnoliopsida</taxon>
        <taxon>eudicotyledons</taxon>
        <taxon>Gunneridae</taxon>
        <taxon>Pentapetalae</taxon>
        <taxon>rosids</taxon>
        <taxon>fabids</taxon>
        <taxon>Fabales</taxon>
        <taxon>Fabaceae</taxon>
        <taxon>Papilionoideae</taxon>
        <taxon>50 kb inversion clade</taxon>
        <taxon>dalbergioids sensu lato</taxon>
        <taxon>Dalbergieae</taxon>
        <taxon>Pterocarpus clade</taxon>
        <taxon>Stylosanthes</taxon>
    </lineage>
</organism>
<dbReference type="EMBL" id="JASCZI010060550">
    <property type="protein sequence ID" value="MED6133793.1"/>
    <property type="molecule type" value="Genomic_DNA"/>
</dbReference>
<gene>
    <name evidence="1" type="ORF">PIB30_031453</name>
</gene>
<evidence type="ECO:0000313" key="1">
    <source>
        <dbReference type="EMBL" id="MED6133793.1"/>
    </source>
</evidence>
<reference evidence="1 2" key="1">
    <citation type="journal article" date="2023" name="Plants (Basel)">
        <title>Bridging the Gap: Combining Genomics and Transcriptomics Approaches to Understand Stylosanthes scabra, an Orphan Legume from the Brazilian Caatinga.</title>
        <authorList>
            <person name="Ferreira-Neto J.R.C."/>
            <person name="da Silva M.D."/>
            <person name="Binneck E."/>
            <person name="de Melo N.F."/>
            <person name="da Silva R.H."/>
            <person name="de Melo A.L.T.M."/>
            <person name="Pandolfi V."/>
            <person name="Bustamante F.O."/>
            <person name="Brasileiro-Vidal A.C."/>
            <person name="Benko-Iseppon A.M."/>
        </authorList>
    </citation>
    <scope>NUCLEOTIDE SEQUENCE [LARGE SCALE GENOMIC DNA]</scope>
    <source>
        <tissue evidence="1">Leaves</tissue>
    </source>
</reference>
<sequence>MHRQVLRMMPQDLAYLSSQDSHLHNDVNRSTREFSFSCETVCFCHPAPEALFVYSLLLGNQVCICKLDISLIEYHSYCSMEVCRSCKETPKGYIIQQITGKGEDSRDIQFDYVAGEE</sequence>
<evidence type="ECO:0000313" key="2">
    <source>
        <dbReference type="Proteomes" id="UP001341840"/>
    </source>
</evidence>
<protein>
    <submittedName>
        <fullName evidence="1">Uncharacterized protein</fullName>
    </submittedName>
</protein>
<proteinExistence type="predicted"/>
<keyword evidence="2" id="KW-1185">Reference proteome</keyword>
<accession>A0ABU6SDE5</accession>
<dbReference type="Proteomes" id="UP001341840">
    <property type="component" value="Unassembled WGS sequence"/>
</dbReference>
<name>A0ABU6SDE5_9FABA</name>
<comment type="caution">
    <text evidence="1">The sequence shown here is derived from an EMBL/GenBank/DDBJ whole genome shotgun (WGS) entry which is preliminary data.</text>
</comment>